<reference evidence="1" key="2">
    <citation type="submission" date="2025-09" db="UniProtKB">
        <authorList>
            <consortium name="EnsemblPlants"/>
        </authorList>
    </citation>
    <scope>IDENTIFICATION</scope>
</reference>
<organism evidence="1 2">
    <name type="scientific">Avena sativa</name>
    <name type="common">Oat</name>
    <dbReference type="NCBI Taxonomy" id="4498"/>
    <lineage>
        <taxon>Eukaryota</taxon>
        <taxon>Viridiplantae</taxon>
        <taxon>Streptophyta</taxon>
        <taxon>Embryophyta</taxon>
        <taxon>Tracheophyta</taxon>
        <taxon>Spermatophyta</taxon>
        <taxon>Magnoliopsida</taxon>
        <taxon>Liliopsida</taxon>
        <taxon>Poales</taxon>
        <taxon>Poaceae</taxon>
        <taxon>BOP clade</taxon>
        <taxon>Pooideae</taxon>
        <taxon>Poodae</taxon>
        <taxon>Poeae</taxon>
        <taxon>Poeae Chloroplast Group 1 (Aveneae type)</taxon>
        <taxon>Aveninae</taxon>
        <taxon>Avena</taxon>
    </lineage>
</organism>
<name>A0ACD5U9D6_AVESA</name>
<evidence type="ECO:0000313" key="1">
    <source>
        <dbReference type="EnsemblPlants" id="AVESA.00010b.r2.2AG0212760.1.CDS.1"/>
    </source>
</evidence>
<reference evidence="1" key="1">
    <citation type="submission" date="2021-05" db="EMBL/GenBank/DDBJ databases">
        <authorList>
            <person name="Scholz U."/>
            <person name="Mascher M."/>
            <person name="Fiebig A."/>
        </authorList>
    </citation>
    <scope>NUCLEOTIDE SEQUENCE [LARGE SCALE GENOMIC DNA]</scope>
</reference>
<accession>A0ACD5U9D6</accession>
<proteinExistence type="predicted"/>
<sequence length="271" mass="29942">MELLSFLLHFLLSLALNHASFSTATSDQFVYSGFSSNDLTLDGAATVTPDGVLQLTNGTVHLKGHAFYPTPWQFRKSPNEVVQSFSITFVFGMVPVYSDQCTDGMTFLISPSKDFSGAQTSQYLGLLNKTTDGKSSNHIFAVELDSSQNTEFNDIDDNHVGININSLTSVQAQPAGFYDDKTGIFNNLFLVSRKEMQVWVDYDAENTQISVTLASLKVAKPLTPLVSVSYNLSMVLQRSILHRLLGFNWSNRLTVLCGRLELGYKSPCSIH</sequence>
<evidence type="ECO:0000313" key="2">
    <source>
        <dbReference type="Proteomes" id="UP001732700"/>
    </source>
</evidence>
<protein>
    <submittedName>
        <fullName evidence="1">Uncharacterized protein</fullName>
    </submittedName>
</protein>
<dbReference type="Proteomes" id="UP001732700">
    <property type="component" value="Chromosome 2A"/>
</dbReference>
<dbReference type="EnsemblPlants" id="AVESA.00010b.r2.2AG0212760.1">
    <property type="protein sequence ID" value="AVESA.00010b.r2.2AG0212760.1.CDS.1"/>
    <property type="gene ID" value="AVESA.00010b.r2.2AG0212760"/>
</dbReference>
<keyword evidence="2" id="KW-1185">Reference proteome</keyword>